<comment type="subcellular location">
    <subcellularLocation>
        <location evidence="1 13">Mitochondrion inner membrane</location>
        <topology evidence="1 13">Peripheral membrane protein</topology>
        <orientation evidence="1 13">Intermembrane side</orientation>
    </subcellularLocation>
</comment>
<comment type="function">
    <text evidence="13">Mitochondrial intermembrane chaperone that participates in the import and insertion of some multi-pass transmembrane proteins into the mitochondrial inner membrane. Also required for the transfer of beta-barrel precursors from the TOM complex to the sorting and assembly machinery (SAM complex) of the outer membrane. Acts as a chaperone-like protein that protects the hydrophobic precursors from aggregation and guide them through the mitochondrial intermembrane space.</text>
</comment>
<keyword evidence="10" id="KW-0472">Membrane</keyword>
<evidence type="ECO:0000313" key="16">
    <source>
        <dbReference type="Proteomes" id="UP000790833"/>
    </source>
</evidence>
<evidence type="ECO:0000256" key="2">
    <source>
        <dbReference type="ARBA" id="ARBA00006720"/>
    </source>
</evidence>
<dbReference type="AlphaFoldDB" id="A0A9P7V6P3"/>
<proteinExistence type="inferred from homology"/>
<evidence type="ECO:0000259" key="14">
    <source>
        <dbReference type="Pfam" id="PF02953"/>
    </source>
</evidence>
<comment type="caution">
    <text evidence="15">The sequence shown here is derived from an EMBL/GenBank/DDBJ whole genome shotgun (WGS) entry which is preliminary data.</text>
</comment>
<evidence type="ECO:0000256" key="5">
    <source>
        <dbReference type="ARBA" id="ARBA00022792"/>
    </source>
</evidence>
<dbReference type="GO" id="GO:0046872">
    <property type="term" value="F:metal ion binding"/>
    <property type="evidence" value="ECO:0007669"/>
    <property type="project" value="UniProtKB-KW"/>
</dbReference>
<keyword evidence="7 13" id="KW-0653">Protein transport</keyword>
<keyword evidence="16" id="KW-1185">Reference proteome</keyword>
<dbReference type="GO" id="GO:0042719">
    <property type="term" value="C:mitochondrial intermembrane space chaperone complex"/>
    <property type="evidence" value="ECO:0007669"/>
    <property type="project" value="UniProtKB-ARBA"/>
</dbReference>
<dbReference type="Pfam" id="PF02953">
    <property type="entry name" value="zf-Tim10_DDP"/>
    <property type="match status" value="1"/>
</dbReference>
<evidence type="ECO:0000256" key="11">
    <source>
        <dbReference type="ARBA" id="ARBA00023157"/>
    </source>
</evidence>
<keyword evidence="5 13" id="KW-0999">Mitochondrion inner membrane</keyword>
<evidence type="ECO:0000256" key="7">
    <source>
        <dbReference type="ARBA" id="ARBA00022927"/>
    </source>
</evidence>
<evidence type="ECO:0000256" key="4">
    <source>
        <dbReference type="ARBA" id="ARBA00022723"/>
    </source>
</evidence>
<dbReference type="SUPFAM" id="SSF144122">
    <property type="entry name" value="Tim10-like"/>
    <property type="match status" value="1"/>
</dbReference>
<name>A0A9P7V6P3_9ASCO</name>
<keyword evidence="12 13" id="KW-0143">Chaperone</keyword>
<feature type="domain" description="Tim10-like" evidence="14">
    <location>
        <begin position="22"/>
        <end position="83"/>
    </location>
</feature>
<evidence type="ECO:0000256" key="12">
    <source>
        <dbReference type="ARBA" id="ARBA00023186"/>
    </source>
</evidence>
<evidence type="ECO:0000256" key="9">
    <source>
        <dbReference type="ARBA" id="ARBA00023128"/>
    </source>
</evidence>
<evidence type="ECO:0000256" key="6">
    <source>
        <dbReference type="ARBA" id="ARBA00022833"/>
    </source>
</evidence>
<evidence type="ECO:0000256" key="13">
    <source>
        <dbReference type="RuleBase" id="RU367043"/>
    </source>
</evidence>
<sequence>MFSSSKSTKPDVATIKQQLQTQISQELAVQNATELVSKITDNCFEMCINNPPQETLSGRENACVDQCLEKYMRSWNIISKTYISRIQQQNKI</sequence>
<dbReference type="InterPro" id="IPR035427">
    <property type="entry name" value="Tim10-like_dom_sf"/>
</dbReference>
<evidence type="ECO:0000256" key="1">
    <source>
        <dbReference type="ARBA" id="ARBA00004137"/>
    </source>
</evidence>
<comment type="domain">
    <text evidence="13">The twin CX3C motif contains 4 conserved Cys residues that form 2 disulfide bonds in the mitochondrial intermembrane space.</text>
</comment>
<reference evidence="15" key="1">
    <citation type="submission" date="2021-03" db="EMBL/GenBank/DDBJ databases">
        <authorList>
            <person name="Palmer J.M."/>
        </authorList>
    </citation>
    <scope>NUCLEOTIDE SEQUENCE</scope>
    <source>
        <strain evidence="15">ARV_011</strain>
    </source>
</reference>
<dbReference type="Proteomes" id="UP000790833">
    <property type="component" value="Unassembled WGS sequence"/>
</dbReference>
<dbReference type="GeneID" id="66115138"/>
<keyword evidence="3 13" id="KW-0813">Transport</keyword>
<accession>A0A9P7V6P3</accession>
<dbReference type="FunFam" id="1.10.287.810:FF:000001">
    <property type="entry name" value="mitochondrial import inner membrane translocase subunit TIM13"/>
    <property type="match status" value="1"/>
</dbReference>
<comment type="similarity">
    <text evidence="2 13">Belongs to the small Tim family.</text>
</comment>
<dbReference type="Gene3D" id="1.10.287.810">
    <property type="entry name" value="Mitochondrial import inner membrane translocase subunit tim13 like domains"/>
    <property type="match status" value="1"/>
</dbReference>
<dbReference type="GO" id="GO:0015031">
    <property type="term" value="P:protein transport"/>
    <property type="evidence" value="ECO:0007669"/>
    <property type="project" value="UniProtKB-KW"/>
</dbReference>
<evidence type="ECO:0000313" key="15">
    <source>
        <dbReference type="EMBL" id="KAG7192365.1"/>
    </source>
</evidence>
<organism evidence="15 16">
    <name type="scientific">Scheffersomyces spartinae</name>
    <dbReference type="NCBI Taxonomy" id="45513"/>
    <lineage>
        <taxon>Eukaryota</taxon>
        <taxon>Fungi</taxon>
        <taxon>Dikarya</taxon>
        <taxon>Ascomycota</taxon>
        <taxon>Saccharomycotina</taxon>
        <taxon>Pichiomycetes</taxon>
        <taxon>Debaryomycetaceae</taxon>
        <taxon>Scheffersomyces</taxon>
    </lineage>
</organism>
<dbReference type="RefSeq" id="XP_043047915.1">
    <property type="nucleotide sequence ID" value="XM_043192547.1"/>
</dbReference>
<dbReference type="EMBL" id="JAHMUF010000018">
    <property type="protein sequence ID" value="KAG7192365.1"/>
    <property type="molecule type" value="Genomic_DNA"/>
</dbReference>
<keyword evidence="4" id="KW-0479">Metal-binding</keyword>
<dbReference type="InterPro" id="IPR004217">
    <property type="entry name" value="Tim10-like"/>
</dbReference>
<protein>
    <recommendedName>
        <fullName evidence="13">Mitochondrial import inner membrane translocase subunit</fullName>
    </recommendedName>
</protein>
<gene>
    <name evidence="15" type="primary">TIM13</name>
    <name evidence="15" type="ORF">KQ657_001764</name>
</gene>
<dbReference type="GO" id="GO:0005743">
    <property type="term" value="C:mitochondrial inner membrane"/>
    <property type="evidence" value="ECO:0007669"/>
    <property type="project" value="UniProtKB-SubCell"/>
</dbReference>
<keyword evidence="8 13" id="KW-0811">Translocation</keyword>
<evidence type="ECO:0000256" key="3">
    <source>
        <dbReference type="ARBA" id="ARBA00022448"/>
    </source>
</evidence>
<dbReference type="GO" id="GO:0045039">
    <property type="term" value="P:protein insertion into mitochondrial inner membrane"/>
    <property type="evidence" value="ECO:0007669"/>
    <property type="project" value="UniProtKB-ARBA"/>
</dbReference>
<comment type="subunit">
    <text evidence="13">Heterohexamer.</text>
</comment>
<dbReference type="OrthoDB" id="7813104at2759"/>
<evidence type="ECO:0000256" key="10">
    <source>
        <dbReference type="ARBA" id="ARBA00023136"/>
    </source>
</evidence>
<keyword evidence="9 13" id="KW-0496">Mitochondrion</keyword>
<keyword evidence="11 13" id="KW-1015">Disulfide bond</keyword>
<keyword evidence="6" id="KW-0862">Zinc</keyword>
<evidence type="ECO:0000256" key="8">
    <source>
        <dbReference type="ARBA" id="ARBA00023010"/>
    </source>
</evidence>